<dbReference type="InterPro" id="IPR000835">
    <property type="entry name" value="HTH_MarR-typ"/>
</dbReference>
<dbReference type="PROSITE" id="PS50995">
    <property type="entry name" value="HTH_MARR_2"/>
    <property type="match status" value="1"/>
</dbReference>
<proteinExistence type="predicted"/>
<dbReference type="Gene3D" id="1.10.287.100">
    <property type="match status" value="1"/>
</dbReference>
<organism evidence="2 3">
    <name type="scientific">Streptomyces thermocoprophilus</name>
    <dbReference type="NCBI Taxonomy" id="78356"/>
    <lineage>
        <taxon>Bacteria</taxon>
        <taxon>Bacillati</taxon>
        <taxon>Actinomycetota</taxon>
        <taxon>Actinomycetes</taxon>
        <taxon>Kitasatosporales</taxon>
        <taxon>Streptomycetaceae</taxon>
        <taxon>Streptomyces</taxon>
    </lineage>
</organism>
<feature type="domain" description="HTH marR-type" evidence="1">
    <location>
        <begin position="23"/>
        <end position="152"/>
    </location>
</feature>
<dbReference type="Pfam" id="PF01047">
    <property type="entry name" value="MarR"/>
    <property type="match status" value="1"/>
</dbReference>
<sequence>MAVDETAPDPASEGVPKSAAHAARELSVLIVRLLRRLREVAGDDTLSPSQVSALTLIGKHGAATASALASAEGVRPQSMATTLAALRQQGLIERGPDPSDGRRRLVTLTDAGRARIAGDRRARQEWLVHALDERYDEDERQALLHALRLLERLAQP</sequence>
<gene>
    <name evidence="2" type="ORF">ACFFRO_00890</name>
</gene>
<dbReference type="Gene3D" id="1.10.10.10">
    <property type="entry name" value="Winged helix-like DNA-binding domain superfamily/Winged helix DNA-binding domain"/>
    <property type="match status" value="1"/>
</dbReference>
<accession>A0ABV5V7C5</accession>
<comment type="caution">
    <text evidence="2">The sequence shown here is derived from an EMBL/GenBank/DDBJ whole genome shotgun (WGS) entry which is preliminary data.</text>
</comment>
<dbReference type="InterPro" id="IPR036390">
    <property type="entry name" value="WH_DNA-bd_sf"/>
</dbReference>
<protein>
    <submittedName>
        <fullName evidence="2">MarR family winged helix-turn-helix transcriptional regulator</fullName>
    </submittedName>
</protein>
<dbReference type="InterPro" id="IPR052526">
    <property type="entry name" value="HTH-type_Bedaq_tolerance"/>
</dbReference>
<dbReference type="EMBL" id="JBHMAR010000001">
    <property type="protein sequence ID" value="MFB9733716.1"/>
    <property type="molecule type" value="Genomic_DNA"/>
</dbReference>
<name>A0ABV5V7C5_9ACTN</name>
<reference evidence="2 3" key="1">
    <citation type="submission" date="2024-09" db="EMBL/GenBank/DDBJ databases">
        <authorList>
            <person name="Sun Q."/>
            <person name="Mori K."/>
        </authorList>
    </citation>
    <scope>NUCLEOTIDE SEQUENCE [LARGE SCALE GENOMIC DNA]</scope>
    <source>
        <strain evidence="2 3">JCM 10918</strain>
    </source>
</reference>
<evidence type="ECO:0000259" key="1">
    <source>
        <dbReference type="PROSITE" id="PS50995"/>
    </source>
</evidence>
<dbReference type="PANTHER" id="PTHR39515">
    <property type="entry name" value="CONSERVED PROTEIN"/>
    <property type="match status" value="1"/>
</dbReference>
<dbReference type="SMART" id="SM00347">
    <property type="entry name" value="HTH_MARR"/>
    <property type="match status" value="1"/>
</dbReference>
<evidence type="ECO:0000313" key="3">
    <source>
        <dbReference type="Proteomes" id="UP001589703"/>
    </source>
</evidence>
<dbReference type="PANTHER" id="PTHR39515:SF2">
    <property type="entry name" value="HTH-TYPE TRANSCRIPTIONAL REGULATOR RV0880"/>
    <property type="match status" value="1"/>
</dbReference>
<dbReference type="Proteomes" id="UP001589703">
    <property type="component" value="Unassembled WGS sequence"/>
</dbReference>
<evidence type="ECO:0000313" key="2">
    <source>
        <dbReference type="EMBL" id="MFB9733716.1"/>
    </source>
</evidence>
<keyword evidence="3" id="KW-1185">Reference proteome</keyword>
<dbReference type="InterPro" id="IPR036388">
    <property type="entry name" value="WH-like_DNA-bd_sf"/>
</dbReference>
<dbReference type="RefSeq" id="WP_247465092.1">
    <property type="nucleotide sequence ID" value="NZ_JBHMAR010000001.1"/>
</dbReference>
<dbReference type="SUPFAM" id="SSF46785">
    <property type="entry name" value="Winged helix' DNA-binding domain"/>
    <property type="match status" value="1"/>
</dbReference>